<dbReference type="Proteomes" id="UP000467700">
    <property type="component" value="Unassembled WGS sequence"/>
</dbReference>
<dbReference type="AlphaFoldDB" id="A0A8S0WIA4"/>
<protein>
    <submittedName>
        <fullName evidence="1">Uncharacterized protein</fullName>
    </submittedName>
</protein>
<evidence type="ECO:0000313" key="2">
    <source>
        <dbReference type="Proteomes" id="UP000467700"/>
    </source>
</evidence>
<dbReference type="EMBL" id="CACVBS010000037">
    <property type="protein sequence ID" value="CAA7262933.1"/>
    <property type="molecule type" value="Genomic_DNA"/>
</dbReference>
<sequence>MDQAPPTLQGSTNYILRRGNQILRRRPGFAGCLTWTDSDTVNENHGPPAGPNKEVKMLKAFLLFLVSTAIARSYLWEGDTGCRPTRSVEPKCANASATNHSFSCSSNSDLPPGSFIVVGVNSTWEFLNYIGCPGVSVKRLLLSDSLDQDIVKSFGDYRQTANYSDLYEVEMVRHHNRLLDIKWEYAYRDYSVVIKSILEHVAPTLEALSWDQYNPRSFSNLGIDEYGFEEYPQWRFAHSPLYRTKFKFPLLTELTIRSPDGVHYANRPAEAILSSGWALPSLTHLHLASYIPYDVLHRFVTWKIPSNITHIRLTGDRVLHESAPWTQVEKDVWDRYPGPWEKVMRLFRGIPKLTIRAPELQPNITIIVQPGFPPTQDLDDHFRHSTEFLDSKERCYLPRYDRQLNKTLSHPRVHVKLPEKAAWERYGPSSGVYSLAEAIEDFSSRSRGEDAEWLVPDQVTGEHPERFWW</sequence>
<accession>A0A8S0WIA4</accession>
<reference evidence="1 2" key="1">
    <citation type="submission" date="2020-01" db="EMBL/GenBank/DDBJ databases">
        <authorList>
            <person name="Gupta K D."/>
        </authorList>
    </citation>
    <scope>NUCLEOTIDE SEQUENCE [LARGE SCALE GENOMIC DNA]</scope>
</reference>
<name>A0A8S0WIA4_CYCAE</name>
<gene>
    <name evidence="1" type="ORF">AAE3_LOCUS5186</name>
</gene>
<organism evidence="1 2">
    <name type="scientific">Cyclocybe aegerita</name>
    <name type="common">Black poplar mushroom</name>
    <name type="synonym">Agrocybe aegerita</name>
    <dbReference type="NCBI Taxonomy" id="1973307"/>
    <lineage>
        <taxon>Eukaryota</taxon>
        <taxon>Fungi</taxon>
        <taxon>Dikarya</taxon>
        <taxon>Basidiomycota</taxon>
        <taxon>Agaricomycotina</taxon>
        <taxon>Agaricomycetes</taxon>
        <taxon>Agaricomycetidae</taxon>
        <taxon>Agaricales</taxon>
        <taxon>Agaricineae</taxon>
        <taxon>Bolbitiaceae</taxon>
        <taxon>Cyclocybe</taxon>
    </lineage>
</organism>
<proteinExistence type="predicted"/>
<dbReference type="OrthoDB" id="2982755at2759"/>
<evidence type="ECO:0000313" key="1">
    <source>
        <dbReference type="EMBL" id="CAA7262933.1"/>
    </source>
</evidence>
<keyword evidence="2" id="KW-1185">Reference proteome</keyword>
<comment type="caution">
    <text evidence="1">The sequence shown here is derived from an EMBL/GenBank/DDBJ whole genome shotgun (WGS) entry which is preliminary data.</text>
</comment>